<reference evidence="2" key="1">
    <citation type="journal article" date="2022" name="bioRxiv">
        <title>Sequencing and chromosome-scale assembly of the giantPleurodeles waltlgenome.</title>
        <authorList>
            <person name="Brown T."/>
            <person name="Elewa A."/>
            <person name="Iarovenko S."/>
            <person name="Subramanian E."/>
            <person name="Araus A.J."/>
            <person name="Petzold A."/>
            <person name="Susuki M."/>
            <person name="Suzuki K.-i.T."/>
            <person name="Hayashi T."/>
            <person name="Toyoda A."/>
            <person name="Oliveira C."/>
            <person name="Osipova E."/>
            <person name="Leigh N.D."/>
            <person name="Simon A."/>
            <person name="Yun M.H."/>
        </authorList>
    </citation>
    <scope>NUCLEOTIDE SEQUENCE</scope>
    <source>
        <strain evidence="2">20211129_DDA</strain>
        <tissue evidence="2">Liver</tissue>
    </source>
</reference>
<keyword evidence="1" id="KW-1133">Transmembrane helix</keyword>
<accession>A0AAV7KP39</accession>
<dbReference type="EMBL" id="JANPWB010000016">
    <property type="protein sequence ID" value="KAJ1079904.1"/>
    <property type="molecule type" value="Genomic_DNA"/>
</dbReference>
<sequence length="81" mass="8865">MATGEAGCAWSQGLLYLGAFAAAYITIRFTHGLLRGVRVYLLSSVWKNDVRKYGEWAGIYQADHVLSAADRLTANLNTDKG</sequence>
<dbReference type="AlphaFoldDB" id="A0AAV7KP39"/>
<comment type="caution">
    <text evidence="2">The sequence shown here is derived from an EMBL/GenBank/DDBJ whole genome shotgun (WGS) entry which is preliminary data.</text>
</comment>
<organism evidence="2 3">
    <name type="scientific">Pleurodeles waltl</name>
    <name type="common">Iberian ribbed newt</name>
    <dbReference type="NCBI Taxonomy" id="8319"/>
    <lineage>
        <taxon>Eukaryota</taxon>
        <taxon>Metazoa</taxon>
        <taxon>Chordata</taxon>
        <taxon>Craniata</taxon>
        <taxon>Vertebrata</taxon>
        <taxon>Euteleostomi</taxon>
        <taxon>Amphibia</taxon>
        <taxon>Batrachia</taxon>
        <taxon>Caudata</taxon>
        <taxon>Salamandroidea</taxon>
        <taxon>Salamandridae</taxon>
        <taxon>Pleurodelinae</taxon>
        <taxon>Pleurodeles</taxon>
    </lineage>
</organism>
<keyword evidence="1" id="KW-0472">Membrane</keyword>
<proteinExistence type="predicted"/>
<protein>
    <submittedName>
        <fullName evidence="2">Uncharacterized protein</fullName>
    </submittedName>
</protein>
<gene>
    <name evidence="2" type="ORF">NDU88_000128</name>
</gene>
<name>A0AAV7KP39_PLEWA</name>
<evidence type="ECO:0000256" key="1">
    <source>
        <dbReference type="SAM" id="Phobius"/>
    </source>
</evidence>
<keyword evidence="1" id="KW-0812">Transmembrane</keyword>
<keyword evidence="3" id="KW-1185">Reference proteome</keyword>
<dbReference type="Proteomes" id="UP001066276">
    <property type="component" value="Chromosome 12"/>
</dbReference>
<evidence type="ECO:0000313" key="2">
    <source>
        <dbReference type="EMBL" id="KAJ1079904.1"/>
    </source>
</evidence>
<evidence type="ECO:0000313" key="3">
    <source>
        <dbReference type="Proteomes" id="UP001066276"/>
    </source>
</evidence>
<feature type="transmembrane region" description="Helical" evidence="1">
    <location>
        <begin position="14"/>
        <end position="34"/>
    </location>
</feature>